<dbReference type="GO" id="GO:0008033">
    <property type="term" value="P:tRNA processing"/>
    <property type="evidence" value="ECO:0000318"/>
    <property type="project" value="GO_Central"/>
</dbReference>
<feature type="active site" evidence="5">
    <location>
        <position position="283"/>
    </location>
</feature>
<dbReference type="PANTHER" id="PTHR21227:SF0">
    <property type="entry name" value="TRNA-SPLICING ENDONUCLEASE SUBUNIT SEN2"/>
    <property type="match status" value="1"/>
</dbReference>
<accession>B6K3Y2</accession>
<evidence type="ECO:0000259" key="6">
    <source>
        <dbReference type="Pfam" id="PF01974"/>
    </source>
</evidence>
<evidence type="ECO:0000256" key="5">
    <source>
        <dbReference type="PIRSR" id="PIRSR011789-1"/>
    </source>
</evidence>
<gene>
    <name evidence="8" type="primary">sen2</name>
    <name evidence="7" type="ORF">SJAG_03328</name>
</gene>
<evidence type="ECO:0000256" key="4">
    <source>
        <dbReference type="PIRNR" id="PIRNR011789"/>
    </source>
</evidence>
<dbReference type="GO" id="GO:0000214">
    <property type="term" value="C:tRNA-intron endonuclease complex"/>
    <property type="evidence" value="ECO:0000318"/>
    <property type="project" value="GO_Central"/>
</dbReference>
<name>B6K3Y2_SCHJY</name>
<feature type="active site" evidence="5">
    <location>
        <position position="247"/>
    </location>
</feature>
<evidence type="ECO:0000313" key="7">
    <source>
        <dbReference type="EMBL" id="EEB08189.1"/>
    </source>
</evidence>
<dbReference type="HOGENOM" id="CLU_012847_2_0_1"/>
<comment type="function">
    <text evidence="4">Constitutes one of the two catalytic subunit of the tRNA-splicing endonuclease complex, a complex responsible for identification and cleavage of the splice sites in pre-tRNA. It cleaves pre-tRNA at the 5'- and 3'-splice sites to release the intron. The products are an intron and two tRNA half-molecules bearing 2',3'-cyclic phosphate and 5'-OH termini. There are no conserved sequences at the splice sites, but the intron is invariably located at the same site in the gene, placing the splice sites an invariant distance from the constant structural features of the tRNA body.</text>
</comment>
<dbReference type="STRING" id="402676.B6K3Y2"/>
<dbReference type="Gene3D" id="3.40.1350.10">
    <property type="match status" value="1"/>
</dbReference>
<evidence type="ECO:0000256" key="1">
    <source>
        <dbReference type="ARBA" id="ARBA00008078"/>
    </source>
</evidence>
<dbReference type="InterPro" id="IPR006677">
    <property type="entry name" value="tRNA_intron_Endonuc_cat-like"/>
</dbReference>
<reference evidence="7 9" key="1">
    <citation type="journal article" date="2011" name="Science">
        <title>Comparative functional genomics of the fission yeasts.</title>
        <authorList>
            <person name="Rhind N."/>
            <person name="Chen Z."/>
            <person name="Yassour M."/>
            <person name="Thompson D.A."/>
            <person name="Haas B.J."/>
            <person name="Habib N."/>
            <person name="Wapinski I."/>
            <person name="Roy S."/>
            <person name="Lin M.F."/>
            <person name="Heiman D.I."/>
            <person name="Young S.K."/>
            <person name="Furuya K."/>
            <person name="Guo Y."/>
            <person name="Pidoux A."/>
            <person name="Chen H.M."/>
            <person name="Robbertse B."/>
            <person name="Goldberg J.M."/>
            <person name="Aoki K."/>
            <person name="Bayne E.H."/>
            <person name="Berlin A.M."/>
            <person name="Desjardins C.A."/>
            <person name="Dobbs E."/>
            <person name="Dukaj L."/>
            <person name="Fan L."/>
            <person name="FitzGerald M.G."/>
            <person name="French C."/>
            <person name="Gujja S."/>
            <person name="Hansen K."/>
            <person name="Keifenheim D."/>
            <person name="Levin J.Z."/>
            <person name="Mosher R.A."/>
            <person name="Mueller C.A."/>
            <person name="Pfiffner J."/>
            <person name="Priest M."/>
            <person name="Russ C."/>
            <person name="Smialowska A."/>
            <person name="Swoboda P."/>
            <person name="Sykes S.M."/>
            <person name="Vaughn M."/>
            <person name="Vengrova S."/>
            <person name="Yoder R."/>
            <person name="Zeng Q."/>
            <person name="Allshire R."/>
            <person name="Baulcombe D."/>
            <person name="Birren B.W."/>
            <person name="Brown W."/>
            <person name="Ekwall K."/>
            <person name="Kellis M."/>
            <person name="Leatherwood J."/>
            <person name="Levin H."/>
            <person name="Margalit H."/>
            <person name="Martienssen R."/>
            <person name="Nieduszynski C.A."/>
            <person name="Spatafora J.W."/>
            <person name="Friedman N."/>
            <person name="Dalgaard J.Z."/>
            <person name="Baumann P."/>
            <person name="Niki H."/>
            <person name="Regev A."/>
            <person name="Nusbaum C."/>
        </authorList>
    </citation>
    <scope>NUCLEOTIDE SEQUENCE [LARGE SCALE GENOMIC DNA]</scope>
    <source>
        <strain evidence="9">yFS275 / FY16936</strain>
    </source>
</reference>
<dbReference type="EMBL" id="KE651167">
    <property type="protein sequence ID" value="EEB08189.1"/>
    <property type="molecule type" value="Genomic_DNA"/>
</dbReference>
<dbReference type="PIRSF" id="PIRSF011789">
    <property type="entry name" value="tRNA_splic_SEN2"/>
    <property type="match status" value="1"/>
</dbReference>
<dbReference type="Pfam" id="PF01974">
    <property type="entry name" value="tRNA_int_endo"/>
    <property type="match status" value="1"/>
</dbReference>
<dbReference type="GO" id="GO:0005737">
    <property type="term" value="C:cytoplasm"/>
    <property type="evidence" value="ECO:0000318"/>
    <property type="project" value="GO_Central"/>
</dbReference>
<dbReference type="GO" id="GO:0000379">
    <property type="term" value="P:tRNA-type intron splice site recognition and cleavage"/>
    <property type="evidence" value="ECO:0000318"/>
    <property type="project" value="GO_Central"/>
</dbReference>
<dbReference type="PANTHER" id="PTHR21227">
    <property type="entry name" value="TRNA-SPLICING ENDONUCLEASE SUBUNIT SEN2"/>
    <property type="match status" value="1"/>
</dbReference>
<dbReference type="RefSeq" id="XP_002174482.1">
    <property type="nucleotide sequence ID" value="XM_002174446.2"/>
</dbReference>
<dbReference type="GO" id="GO:0032473">
    <property type="term" value="C:cytoplasmic side of mitochondrial outer membrane"/>
    <property type="evidence" value="ECO:0007669"/>
    <property type="project" value="EnsemblFungi"/>
</dbReference>
<dbReference type="VEuPathDB" id="FungiDB:SJAG_03328"/>
<dbReference type="InterPro" id="IPR016589">
    <property type="entry name" value="tRNA_splic_SEN2"/>
</dbReference>
<dbReference type="InterPro" id="IPR011856">
    <property type="entry name" value="tRNA_endonuc-like_dom_sf"/>
</dbReference>
<dbReference type="CDD" id="cd22363">
    <property type="entry name" value="tRNA-intron_lyase_C"/>
    <property type="match status" value="1"/>
</dbReference>
<keyword evidence="7" id="KW-0255">Endonuclease</keyword>
<dbReference type="OrthoDB" id="10249562at2759"/>
<feature type="domain" description="tRNA intron endonuclease catalytic" evidence="6">
    <location>
        <begin position="209"/>
        <end position="291"/>
    </location>
</feature>
<organism evidence="7 9">
    <name type="scientific">Schizosaccharomyces japonicus (strain yFS275 / FY16936)</name>
    <name type="common">Fission yeast</name>
    <dbReference type="NCBI Taxonomy" id="402676"/>
    <lineage>
        <taxon>Eukaryota</taxon>
        <taxon>Fungi</taxon>
        <taxon>Dikarya</taxon>
        <taxon>Ascomycota</taxon>
        <taxon>Taphrinomycotina</taxon>
        <taxon>Schizosaccharomycetes</taxon>
        <taxon>Schizosaccharomycetales</taxon>
        <taxon>Schizosaccharomycetaceae</taxon>
        <taxon>Schizosaccharomyces</taxon>
    </lineage>
</organism>
<keyword evidence="7" id="KW-0540">Nuclease</keyword>
<sequence>MQRNNEIYKRPLPVPLAQPLPPFLPSNPLTWVPYVYSWLFTKAAKRSTWKAVLNADGLCSIVKDEDAIRNLWCNGFLEKEICPEANQLGRSVQKERSLLIEKGEPIPPELQEDAPMPPELTVEDGDAEEEVEKNPLGLKEVPKIEHLQLTLPETCFLASLGVLKVVLPQTQTKKNLVQVCALISLKASNPVLSHDRLDFEGIVEPDNQFLVEFAAYQYFRQLGWVVKMGTKFTVDFLLYRRGPVFTHAELAVVLVPCIGDKQTRNFEWHELHCLNRVISQVRKTLLVCYVQCPEQAAFEKVWAKRNSMPQWEWTKAILQSYSVRCVSLRRWVPQRNRD</sequence>
<feature type="active site" evidence="5">
    <location>
        <position position="239"/>
    </location>
</feature>
<dbReference type="InterPro" id="IPR036167">
    <property type="entry name" value="tRNA_intron_Endo_cat-like_sf"/>
</dbReference>
<evidence type="ECO:0000256" key="3">
    <source>
        <dbReference type="ARBA" id="ARBA00023239"/>
    </source>
</evidence>
<dbReference type="GO" id="GO:0003676">
    <property type="term" value="F:nucleic acid binding"/>
    <property type="evidence" value="ECO:0007669"/>
    <property type="project" value="InterPro"/>
</dbReference>
<dbReference type="JaponicusDB" id="SJAG_03328">
    <property type="gene designation" value="sen2"/>
</dbReference>
<dbReference type="SUPFAM" id="SSF53032">
    <property type="entry name" value="tRNA-intron endonuclease catalytic domain-like"/>
    <property type="match status" value="1"/>
</dbReference>
<dbReference type="GeneID" id="7052493"/>
<protein>
    <recommendedName>
        <fullName evidence="4">tRNA-splicing endonuclease subunit Sen2</fullName>
        <ecNumber evidence="4">4.6.1.16</ecNumber>
    </recommendedName>
</protein>
<dbReference type="AlphaFoldDB" id="B6K3Y2"/>
<keyword evidence="9" id="KW-1185">Reference proteome</keyword>
<comment type="similarity">
    <text evidence="1 4">Belongs to the tRNA-intron endonuclease family.</text>
</comment>
<evidence type="ECO:0000256" key="2">
    <source>
        <dbReference type="ARBA" id="ARBA00022694"/>
    </source>
</evidence>
<proteinExistence type="inferred from homology"/>
<keyword evidence="7" id="KW-0378">Hydrolase</keyword>
<dbReference type="Proteomes" id="UP000001744">
    <property type="component" value="Unassembled WGS sequence"/>
</dbReference>
<dbReference type="InterPro" id="IPR006676">
    <property type="entry name" value="tRNA_splic"/>
</dbReference>
<dbReference type="EC" id="4.6.1.16" evidence="4"/>
<dbReference type="eggNOG" id="KOG4685">
    <property type="taxonomic scope" value="Eukaryota"/>
</dbReference>
<keyword evidence="2 4" id="KW-0819">tRNA processing</keyword>
<evidence type="ECO:0000313" key="9">
    <source>
        <dbReference type="Proteomes" id="UP000001744"/>
    </source>
</evidence>
<evidence type="ECO:0000313" key="8">
    <source>
        <dbReference type="JaponicusDB" id="SJAG_03328"/>
    </source>
</evidence>
<keyword evidence="3 4" id="KW-0456">Lyase</keyword>
<dbReference type="GO" id="GO:0000213">
    <property type="term" value="F:tRNA-intron lyase activity"/>
    <property type="evidence" value="ECO:0000318"/>
    <property type="project" value="GO_Central"/>
</dbReference>